<protein>
    <submittedName>
        <fullName evidence="5">Alpha/beta fold hydrolase</fullName>
    </submittedName>
</protein>
<keyword evidence="6" id="KW-1185">Reference proteome</keyword>
<evidence type="ECO:0000256" key="2">
    <source>
        <dbReference type="SAM" id="SignalP"/>
    </source>
</evidence>
<dbReference type="SUPFAM" id="SSF53474">
    <property type="entry name" value="alpha/beta-Hydrolases"/>
    <property type="match status" value="1"/>
</dbReference>
<keyword evidence="5" id="KW-0378">Hydrolase</keyword>
<feature type="domain" description="AB hydrolase-1" evidence="3">
    <location>
        <begin position="156"/>
        <end position="309"/>
    </location>
</feature>
<dbReference type="Pfam" id="PF00561">
    <property type="entry name" value="Abhydrolase_1"/>
    <property type="match status" value="1"/>
</dbReference>
<keyword evidence="2" id="KW-0732">Signal</keyword>
<name>A0ABZ2U0H9_9ACTN</name>
<dbReference type="GO" id="GO:0016787">
    <property type="term" value="F:hydrolase activity"/>
    <property type="evidence" value="ECO:0007669"/>
    <property type="project" value="UniProtKB-KW"/>
</dbReference>
<feature type="region of interest" description="Disordered" evidence="1">
    <location>
        <begin position="41"/>
        <end position="68"/>
    </location>
</feature>
<dbReference type="Gene3D" id="3.40.50.1820">
    <property type="entry name" value="alpha/beta hydrolase"/>
    <property type="match status" value="1"/>
</dbReference>
<dbReference type="InterPro" id="IPR013595">
    <property type="entry name" value="Pept_S33_TAP-like_C"/>
</dbReference>
<dbReference type="Proteomes" id="UP001479933">
    <property type="component" value="Chromosome"/>
</dbReference>
<sequence length="528" mass="54412">MQFTGHRRARGRGVAALIATLTATILTGALLAGCATGPDTGPDIVRGDQGNDAGPAKPTGPALSAPKNSLNWKSCSDRIAKQYAEKIADGVTLDCASYDVPANADNPTSNTIRIGVVRARTDATPKDAVPIVLTSGDDMPSSRALLLYADRDGRSLLDKQPIVAVDHRGFGTSGQIDCMTTRQRSAYTDNGATANRDTEARADGLAESARSAADQCNDTLSPDQLDYSALNAASDLEQLRTRWDVDRLALLSIGSGSSVALAYAAEHPDNVGRLILDSPVGYNVSAKDAAASRAKGLQATLAAFVNRCAGAGCAFGATGLDVVGRLVNAGATPRDGALSDTEVLMAVTTALALDDTSADGLKAIGTALVDADRGDTAALKRLADRGRAVRLDDGQLLARCNDMRGRPGGDEIPSLARDWSKENPLTGTTTALDLARCDGWGVTDTPAAPDQFAVAPLILVGANDPINGSDAANNLTPLFLAANTDPTTVAWDGLGYAVSANSRCAADLIGEYLGPDPLGAPSGRTCPV</sequence>
<accession>A0ABZ2U0H9</accession>
<dbReference type="RefSeq" id="WP_066167618.1">
    <property type="nucleotide sequence ID" value="NZ_CP136137.1"/>
</dbReference>
<organism evidence="5 6">
    <name type="scientific">Gordonia hydrophobica</name>
    <dbReference type="NCBI Taxonomy" id="40516"/>
    <lineage>
        <taxon>Bacteria</taxon>
        <taxon>Bacillati</taxon>
        <taxon>Actinomycetota</taxon>
        <taxon>Actinomycetes</taxon>
        <taxon>Mycobacteriales</taxon>
        <taxon>Gordoniaceae</taxon>
        <taxon>Gordonia</taxon>
    </lineage>
</organism>
<proteinExistence type="predicted"/>
<dbReference type="InterPro" id="IPR029058">
    <property type="entry name" value="AB_hydrolase_fold"/>
</dbReference>
<reference evidence="5 6" key="1">
    <citation type="journal article" date="2023" name="Virus Evol.">
        <title>Computational host range prediction-The good, the bad, and the ugly.</title>
        <authorList>
            <person name="Howell A.A."/>
            <person name="Versoza C.J."/>
            <person name="Pfeifer S.P."/>
        </authorList>
    </citation>
    <scope>NUCLEOTIDE SEQUENCE [LARGE SCALE GENOMIC DNA]</scope>
    <source>
        <strain evidence="5 6">1610/1b</strain>
    </source>
</reference>
<dbReference type="EMBL" id="CP136137">
    <property type="protein sequence ID" value="WYY07132.1"/>
    <property type="molecule type" value="Genomic_DNA"/>
</dbReference>
<gene>
    <name evidence="5" type="ORF">RVF87_19315</name>
</gene>
<feature type="signal peptide" evidence="2">
    <location>
        <begin position="1"/>
        <end position="32"/>
    </location>
</feature>
<dbReference type="PROSITE" id="PS51257">
    <property type="entry name" value="PROKAR_LIPOPROTEIN"/>
    <property type="match status" value="1"/>
</dbReference>
<evidence type="ECO:0000259" key="3">
    <source>
        <dbReference type="Pfam" id="PF00561"/>
    </source>
</evidence>
<dbReference type="InterPro" id="IPR000073">
    <property type="entry name" value="AB_hydrolase_1"/>
</dbReference>
<evidence type="ECO:0000256" key="1">
    <source>
        <dbReference type="SAM" id="MobiDB-lite"/>
    </source>
</evidence>
<dbReference type="Pfam" id="PF08386">
    <property type="entry name" value="Abhydrolase_4"/>
    <property type="match status" value="1"/>
</dbReference>
<evidence type="ECO:0000313" key="6">
    <source>
        <dbReference type="Proteomes" id="UP001479933"/>
    </source>
</evidence>
<feature type="chain" id="PRO_5046882384" evidence="2">
    <location>
        <begin position="33"/>
        <end position="528"/>
    </location>
</feature>
<evidence type="ECO:0000259" key="4">
    <source>
        <dbReference type="Pfam" id="PF08386"/>
    </source>
</evidence>
<feature type="domain" description="Peptidase S33 tripeptidyl aminopeptidase-like C-terminal" evidence="4">
    <location>
        <begin position="424"/>
        <end position="513"/>
    </location>
</feature>
<evidence type="ECO:0000313" key="5">
    <source>
        <dbReference type="EMBL" id="WYY07132.1"/>
    </source>
</evidence>